<comment type="similarity">
    <text evidence="4">Belongs to the MoaD family.</text>
</comment>
<evidence type="ECO:0000256" key="4">
    <source>
        <dbReference type="ARBA" id="ARBA00024200"/>
    </source>
</evidence>
<evidence type="ECO:0000256" key="5">
    <source>
        <dbReference type="ARBA" id="ARBA00024247"/>
    </source>
</evidence>
<dbReference type="InterPro" id="IPR003749">
    <property type="entry name" value="ThiS/MoaD-like"/>
</dbReference>
<evidence type="ECO:0000313" key="6">
    <source>
        <dbReference type="EMBL" id="OTQ50057.1"/>
    </source>
</evidence>
<protein>
    <recommendedName>
        <fullName evidence="5">Molybdopterin synthase sulfur carrier subunit</fullName>
    </recommendedName>
</protein>
<dbReference type="GO" id="GO:0006777">
    <property type="term" value="P:Mo-molybdopterin cofactor biosynthetic process"/>
    <property type="evidence" value="ECO:0007669"/>
    <property type="project" value="UniProtKB-KW"/>
</dbReference>
<dbReference type="Proteomes" id="UP000194968">
    <property type="component" value="Unassembled WGS sequence"/>
</dbReference>
<dbReference type="PANTHER" id="PTHR33359:SF1">
    <property type="entry name" value="MOLYBDOPTERIN SYNTHASE SULFUR CARRIER SUBUNIT"/>
    <property type="match status" value="1"/>
</dbReference>
<name>A0A242NW82_9GAMM</name>
<evidence type="ECO:0000256" key="3">
    <source>
        <dbReference type="ARBA" id="ARBA00023150"/>
    </source>
</evidence>
<dbReference type="InterPro" id="IPR012675">
    <property type="entry name" value="Beta-grasp_dom_sf"/>
</dbReference>
<dbReference type="FunFam" id="3.10.20.30:FF:000010">
    <property type="entry name" value="Molybdopterin synthase sulfur carrier subunit"/>
    <property type="match status" value="1"/>
</dbReference>
<dbReference type="InterPro" id="IPR044672">
    <property type="entry name" value="MOCS2A"/>
</dbReference>
<dbReference type="CDD" id="cd00754">
    <property type="entry name" value="Ubl_MoaD"/>
    <property type="match status" value="1"/>
</dbReference>
<dbReference type="PANTHER" id="PTHR33359">
    <property type="entry name" value="MOLYBDOPTERIN SYNTHASE SULFUR CARRIER SUBUNIT"/>
    <property type="match status" value="1"/>
</dbReference>
<dbReference type="OrthoDB" id="9801945at2"/>
<reference evidence="6 7" key="1">
    <citation type="submission" date="2017-03" db="EMBL/GenBank/DDBJ databases">
        <title>Comparative genomics of honeybee gut symbionts reveal geographically distinct and subgroup specific antibiotic resistance.</title>
        <authorList>
            <person name="Ludvigsen J."/>
            <person name="Porcellato D."/>
            <person name="Labee-Lund T.M."/>
            <person name="Amdam G.V."/>
            <person name="Rudi K."/>
        </authorList>
    </citation>
    <scope>NUCLEOTIDE SEQUENCE [LARGE SCALE GENOMIC DNA]</scope>
    <source>
        <strain evidence="6 7">A-4-12</strain>
    </source>
</reference>
<evidence type="ECO:0000256" key="1">
    <source>
        <dbReference type="ARBA" id="ARBA00005046"/>
    </source>
</evidence>
<dbReference type="AlphaFoldDB" id="A0A242NW82"/>
<comment type="caution">
    <text evidence="6">The sequence shown here is derived from an EMBL/GenBank/DDBJ whole genome shotgun (WGS) entry which is preliminary data.</text>
</comment>
<evidence type="ECO:0000256" key="2">
    <source>
        <dbReference type="ARBA" id="ARBA00022741"/>
    </source>
</evidence>
<evidence type="ECO:0000313" key="7">
    <source>
        <dbReference type="Proteomes" id="UP000194968"/>
    </source>
</evidence>
<dbReference type="UniPathway" id="UPA00344"/>
<dbReference type="GO" id="GO:1990133">
    <property type="term" value="C:molybdopterin adenylyltransferase complex"/>
    <property type="evidence" value="ECO:0007669"/>
    <property type="project" value="TreeGrafter"/>
</dbReference>
<dbReference type="RefSeq" id="WP_086320403.1">
    <property type="nucleotide sequence ID" value="NZ_NASK01000090.1"/>
</dbReference>
<organism evidence="6 7">
    <name type="scientific">Gilliamella apis</name>
    <dbReference type="NCBI Taxonomy" id="1970738"/>
    <lineage>
        <taxon>Bacteria</taxon>
        <taxon>Pseudomonadati</taxon>
        <taxon>Pseudomonadota</taxon>
        <taxon>Gammaproteobacteria</taxon>
        <taxon>Orbales</taxon>
        <taxon>Orbaceae</taxon>
        <taxon>Gilliamella</taxon>
    </lineage>
</organism>
<gene>
    <name evidence="6" type="primary">moaD</name>
    <name evidence="6" type="ORF">B6D06_05095</name>
</gene>
<dbReference type="Gene3D" id="3.10.20.30">
    <property type="match status" value="1"/>
</dbReference>
<keyword evidence="3" id="KW-0501">Molybdenum cofactor biosynthesis</keyword>
<dbReference type="Pfam" id="PF02597">
    <property type="entry name" value="ThiS"/>
    <property type="match status" value="1"/>
</dbReference>
<dbReference type="NCBIfam" id="NF008347">
    <property type="entry name" value="PRK11130.1"/>
    <property type="match status" value="1"/>
</dbReference>
<dbReference type="GO" id="GO:0000166">
    <property type="term" value="F:nucleotide binding"/>
    <property type="evidence" value="ECO:0007669"/>
    <property type="project" value="UniProtKB-KW"/>
</dbReference>
<keyword evidence="2" id="KW-0547">Nucleotide-binding</keyword>
<comment type="pathway">
    <text evidence="1">Cofactor biosynthesis; molybdopterin biosynthesis.</text>
</comment>
<dbReference type="InterPro" id="IPR016155">
    <property type="entry name" value="Mopterin_synth/thiamin_S_b"/>
</dbReference>
<dbReference type="NCBIfam" id="TIGR01682">
    <property type="entry name" value="moaD"/>
    <property type="match status" value="1"/>
</dbReference>
<accession>A0A242NW82</accession>
<sequence>MNKIYFFAQIRELLGIESLELMVEQMSIAQLLDQLSLRGDKWAFALKEKTVLCAVNHTLVDYHHIIQHGDEIAFFPPVTGG</sequence>
<dbReference type="SUPFAM" id="SSF54285">
    <property type="entry name" value="MoaD/ThiS"/>
    <property type="match status" value="1"/>
</dbReference>
<proteinExistence type="inferred from homology"/>
<dbReference type="EMBL" id="NASK01000090">
    <property type="protein sequence ID" value="OTQ50057.1"/>
    <property type="molecule type" value="Genomic_DNA"/>
</dbReference>